<comment type="caution">
    <text evidence="1">The sequence shown here is derived from an EMBL/GenBank/DDBJ whole genome shotgun (WGS) entry which is preliminary data.</text>
</comment>
<protein>
    <submittedName>
        <fullName evidence="1">Uncharacterized protein</fullName>
    </submittedName>
</protein>
<gene>
    <name evidence="1" type="ORF">E2C01_017022</name>
</gene>
<name>A0A5B7DSH7_PORTR</name>
<accession>A0A5B7DSH7</accession>
<proteinExistence type="predicted"/>
<evidence type="ECO:0000313" key="2">
    <source>
        <dbReference type="Proteomes" id="UP000324222"/>
    </source>
</evidence>
<dbReference type="EMBL" id="VSRR010001271">
    <property type="protein sequence ID" value="MPC23953.1"/>
    <property type="molecule type" value="Genomic_DNA"/>
</dbReference>
<keyword evidence="2" id="KW-1185">Reference proteome</keyword>
<evidence type="ECO:0000313" key="1">
    <source>
        <dbReference type="EMBL" id="MPC23953.1"/>
    </source>
</evidence>
<organism evidence="1 2">
    <name type="scientific">Portunus trituberculatus</name>
    <name type="common">Swimming crab</name>
    <name type="synonym">Neptunus trituberculatus</name>
    <dbReference type="NCBI Taxonomy" id="210409"/>
    <lineage>
        <taxon>Eukaryota</taxon>
        <taxon>Metazoa</taxon>
        <taxon>Ecdysozoa</taxon>
        <taxon>Arthropoda</taxon>
        <taxon>Crustacea</taxon>
        <taxon>Multicrustacea</taxon>
        <taxon>Malacostraca</taxon>
        <taxon>Eumalacostraca</taxon>
        <taxon>Eucarida</taxon>
        <taxon>Decapoda</taxon>
        <taxon>Pleocyemata</taxon>
        <taxon>Brachyura</taxon>
        <taxon>Eubrachyura</taxon>
        <taxon>Portunoidea</taxon>
        <taxon>Portunidae</taxon>
        <taxon>Portuninae</taxon>
        <taxon>Portunus</taxon>
    </lineage>
</organism>
<dbReference type="Proteomes" id="UP000324222">
    <property type="component" value="Unassembled WGS sequence"/>
</dbReference>
<dbReference type="AlphaFoldDB" id="A0A5B7DSH7"/>
<sequence length="214" mass="22800">MDVWDLSSLTPQPIRGPLSWSVTRKAARLVCPPSVLIELVRGRVQFLHGGCSEAVCPSSLDGTTCSHSGQRWCEAGSNSSTEGAAMQFVLPPWMAPHVRTHGRAGARQGPIPPRKVQLGSLSFLPGWYHAFAVRAELVRGRVQFLHEGAVTLQQNSHHLVLLTRTLRKPSGGRGRAEAGAAAAAAEGAGAAAAITTSPRFSGLPQNYLPTRTIE</sequence>
<reference evidence="1 2" key="1">
    <citation type="submission" date="2019-05" db="EMBL/GenBank/DDBJ databases">
        <title>Another draft genome of Portunus trituberculatus and its Hox gene families provides insights of decapod evolution.</title>
        <authorList>
            <person name="Jeong J.-H."/>
            <person name="Song I."/>
            <person name="Kim S."/>
            <person name="Choi T."/>
            <person name="Kim D."/>
            <person name="Ryu S."/>
            <person name="Kim W."/>
        </authorList>
    </citation>
    <scope>NUCLEOTIDE SEQUENCE [LARGE SCALE GENOMIC DNA]</scope>
    <source>
        <tissue evidence="1">Muscle</tissue>
    </source>
</reference>